<gene>
    <name evidence="2" type="ORF">FNQ90_20295</name>
</gene>
<sequence length="255" mass="26863">MTHRRMPNERLRSLLDEADWTQEALARSVNAIGSEIGCPLRYDRTAVAHWLAGTLPREPVPELAAEALSRRIGRPVTPEAAGFGTAAARSPARATASGPTHDTGGDPDRTARGTDPGDAADGFAATCRADAEGARLAPMRQRPYRVAETEVPGPPNEPADGGGRMFDPRVTPPGPAGPGPGTATPGRDRPRPGRPPRGPAEHTPRPPHPRDPGAPGHGAGRPREELPGTARGLRVDRGGRAGRIEEVDTPALFPW</sequence>
<dbReference type="AlphaFoldDB" id="A0A7W3Y3K6"/>
<feature type="non-terminal residue" evidence="2">
    <location>
        <position position="255"/>
    </location>
</feature>
<evidence type="ECO:0000256" key="1">
    <source>
        <dbReference type="SAM" id="MobiDB-lite"/>
    </source>
</evidence>
<evidence type="ECO:0000313" key="3">
    <source>
        <dbReference type="Proteomes" id="UP000538929"/>
    </source>
</evidence>
<name>A0A7W3Y3K6_9ACTN</name>
<feature type="compositionally biased region" description="Basic and acidic residues" evidence="1">
    <location>
        <begin position="233"/>
        <end position="246"/>
    </location>
</feature>
<dbReference type="Proteomes" id="UP000538929">
    <property type="component" value="Unassembled WGS sequence"/>
</dbReference>
<feature type="region of interest" description="Disordered" evidence="1">
    <location>
        <begin position="81"/>
        <end position="255"/>
    </location>
</feature>
<evidence type="ECO:0000313" key="2">
    <source>
        <dbReference type="EMBL" id="MBB0246387.1"/>
    </source>
</evidence>
<dbReference type="EMBL" id="VKHT01000868">
    <property type="protein sequence ID" value="MBB0246387.1"/>
    <property type="molecule type" value="Genomic_DNA"/>
</dbReference>
<feature type="compositionally biased region" description="Low complexity" evidence="1">
    <location>
        <begin position="84"/>
        <end position="99"/>
    </location>
</feature>
<protein>
    <submittedName>
        <fullName evidence="2">Uncharacterized protein</fullName>
    </submittedName>
</protein>
<organism evidence="2 3">
    <name type="scientific">Streptomyces alkaliphilus</name>
    <dbReference type="NCBI Taxonomy" id="1472722"/>
    <lineage>
        <taxon>Bacteria</taxon>
        <taxon>Bacillati</taxon>
        <taxon>Actinomycetota</taxon>
        <taxon>Actinomycetes</taxon>
        <taxon>Kitasatosporales</taxon>
        <taxon>Streptomycetaceae</taxon>
        <taxon>Streptomyces</taxon>
    </lineage>
</organism>
<feature type="compositionally biased region" description="Basic and acidic residues" evidence="1">
    <location>
        <begin position="103"/>
        <end position="112"/>
    </location>
</feature>
<comment type="caution">
    <text evidence="2">The sequence shown here is derived from an EMBL/GenBank/DDBJ whole genome shotgun (WGS) entry which is preliminary data.</text>
</comment>
<reference evidence="3" key="1">
    <citation type="submission" date="2019-10" db="EMBL/GenBank/DDBJ databases">
        <title>Streptomyces sp. nov., a novel actinobacterium isolated from alkaline environment.</title>
        <authorList>
            <person name="Golinska P."/>
        </authorList>
    </citation>
    <scope>NUCLEOTIDE SEQUENCE [LARGE SCALE GENOMIC DNA]</scope>
    <source>
        <strain evidence="3">DSM 42118</strain>
    </source>
</reference>
<accession>A0A7W3Y3K6</accession>
<feature type="compositionally biased region" description="Basic and acidic residues" evidence="1">
    <location>
        <begin position="199"/>
        <end position="211"/>
    </location>
</feature>
<proteinExistence type="predicted"/>
<keyword evidence="3" id="KW-1185">Reference proteome</keyword>